<evidence type="ECO:0000313" key="3">
    <source>
        <dbReference type="Proteomes" id="UP000067738"/>
    </source>
</evidence>
<dbReference type="InterPro" id="IPR017853">
    <property type="entry name" value="GH"/>
</dbReference>
<dbReference type="SUPFAM" id="SSF51445">
    <property type="entry name" value="(Trans)glycosidases"/>
    <property type="match status" value="1"/>
</dbReference>
<dbReference type="GeneID" id="26735804"/>
<feature type="domain" description="Transglutaminase-like" evidence="1">
    <location>
        <begin position="1411"/>
        <end position="1472"/>
    </location>
</feature>
<evidence type="ECO:0000259" key="1">
    <source>
        <dbReference type="SMART" id="SM00460"/>
    </source>
</evidence>
<dbReference type="InterPro" id="IPR013783">
    <property type="entry name" value="Ig-like_fold"/>
</dbReference>
<dbReference type="InterPro" id="IPR002931">
    <property type="entry name" value="Transglutaminase-like"/>
</dbReference>
<gene>
    <name evidence="2" type="ORF">sm9_0831</name>
</gene>
<dbReference type="EMBL" id="CP011266">
    <property type="protein sequence ID" value="ALT68622.1"/>
    <property type="molecule type" value="Genomic_DNA"/>
</dbReference>
<dbReference type="PANTHER" id="PTHR33490">
    <property type="entry name" value="BLR5614 PROTEIN-RELATED"/>
    <property type="match status" value="1"/>
</dbReference>
<name>A0A0U2L4K4_9EURY</name>
<organism evidence="2 3">
    <name type="scientific">Methanobrevibacter millerae</name>
    <dbReference type="NCBI Taxonomy" id="230361"/>
    <lineage>
        <taxon>Archaea</taxon>
        <taxon>Methanobacteriati</taxon>
        <taxon>Methanobacteriota</taxon>
        <taxon>Methanomada group</taxon>
        <taxon>Methanobacteria</taxon>
        <taxon>Methanobacteriales</taxon>
        <taxon>Methanobacteriaceae</taxon>
        <taxon>Methanobrevibacter</taxon>
    </lineage>
</organism>
<dbReference type="SMART" id="SM00460">
    <property type="entry name" value="TGc"/>
    <property type="match status" value="1"/>
</dbReference>
<proteinExistence type="predicted"/>
<dbReference type="Gene3D" id="3.10.620.30">
    <property type="match status" value="1"/>
</dbReference>
<dbReference type="PATRIC" id="fig|230361.4.peg.856"/>
<dbReference type="InterPro" id="IPR025275">
    <property type="entry name" value="DUF4015"/>
</dbReference>
<sequence>MKKRIFVALMILIAFLSIGVISASEISVNDTYIGQDSSSELLTVDNGVIGSDSSNILSTNNVDANLDENTIGASNESSTKKAVYIEAPDINLYYKNGTRFVASLFDVDNNKLANQSLIISISGVNYTRVTDDNGQASIAINLIPGDYDFNIYYNGNDNYSSAETSASCSVYPTISGNDMVKYYKNGTQYYATFLDGDGSPLVNADVTFNINGVFYTRTTNASGVAKLNINLPPDEYILTAIHPDTGYMYTNIVDVLYTIYADNLTKIYKDSHQYYATFLDGDGSPLTNTDVIFNINGVFYTRTTNSEGTAKLNINLPSGQYILTAYHPKDESRLSSIIKVLGSSTTTLNITDYVYAKNDEQIINVTLLNQLGYGIDDEVVVVHVDGTSYSLETGSDGTASVMVDLSPGLYTIDYSYDGSNTYSSSKATSTIEINDGEIAHFDANDTVIYYNNSESFDVTVLDANNTAVVGENVSFKINGVTYKRITDANGTAKININLNPGIYDISYELISDIYQDIIGSSQITVIDGNTSILTGSNTTIGKDSGEKFKVTLSVGDIGLPDRKVIININGVNYTRTTDDEGIAEITINLNVGNYTAKYYYLGENRIKASQGEAVITVKERIPTSLTWQSSSSFISDSDIILKTLLVDKDNNPLANKDIVFTINAKTYLTTTDSKGIANVTTKLSSGSYLISYKFDGDQDYISSEGSHQISVSKSQTGRGFGYWSFGGDMYNIDLSEFSRLGTTDILLNFYAFTAHGESEVLSWISKANSYGINVHIWMQVFYSGGSWVNPVSGGSPNQAYFNEVIEEAKYYAGLPGVAGVHFDYLRYPGNAYQTTGGTAAITEFVKQATTACREVNPNIIMSAAVMPETSSDIYYYGQDIPAITKYLDVIVPMQYKGNYNSGTSWLASTTKWFVQNSNGAEVWSGLQSYVSDSNTAKLTYTELFNDAQTVVDSGADGVIMFRFGLSVFLNFNDLDNPSYGDTVEVNDIVDAASRLKAFIETNRTLPTKIAVGTNSFTIPQFLYLMSEASLVLNGTEKDILAILVDEPESNSGHVISSELDKDAYLAVSQVISDYCSKNNQAPNNVTTLIGDIKYESLVYMYSRILAYVDNELELPTLVLVNNFLDNPTITVNMLPSYSTVDYKYINYTTTWLNYCPNCEHYGTLLINPKGTYEGELTCYHCDCDYCGVTGHEKIEGSDLVLTRLSDSVPTDANDSDDDVSILSIIGGATYIAEYFAANETFPDYVVVTEGKYTVQQFLYLMSKAIIQIDSSNFTDIELFDFSGPGTPSGDAVNGNLSKSEYIDVANRVANFIINNDLIPNYASSNLGKIAYSSLVDTFSRVLQYYGEKDALPSSIHVEYTSPSSKSIADLSKSLIAGLTSVRDQATALFNYVRDYISYSFYYNTQKGAEGTLTSGSGNCCDQAQLLVAMARSVGLTARFATGYCTFSSGSSYGHVWAQILVDGAWINADPTSTRNSFGVINNWNTGSYTDRRTYDILPY</sequence>
<accession>A0A0U2L4K4</accession>
<dbReference type="Pfam" id="PF13200">
    <property type="entry name" value="DUF4015"/>
    <property type="match status" value="1"/>
</dbReference>
<dbReference type="PANTHER" id="PTHR33490:SF3">
    <property type="entry name" value="CONSERVED INTEGRAL MEMBRANE PROTEIN"/>
    <property type="match status" value="1"/>
</dbReference>
<reference evidence="2 3" key="1">
    <citation type="submission" date="2015-04" db="EMBL/GenBank/DDBJ databases">
        <title>The complete genome sequence of the rumen methanogen Methanobrevibacter millerae SM9.</title>
        <authorList>
            <person name="Leahy S.C."/>
            <person name="Kelly W.J."/>
            <person name="Pacheco D.M."/>
            <person name="Li D."/>
            <person name="Altermann E."/>
            <person name="Attwood G.T."/>
        </authorList>
    </citation>
    <scope>NUCLEOTIDE SEQUENCE [LARGE SCALE GENOMIC DNA]</scope>
    <source>
        <strain evidence="2 3">SM9</strain>
    </source>
</reference>
<dbReference type="InterPro" id="IPR038765">
    <property type="entry name" value="Papain-like_cys_pep_sf"/>
</dbReference>
<evidence type="ECO:0000313" key="2">
    <source>
        <dbReference type="EMBL" id="ALT68622.1"/>
    </source>
</evidence>
<dbReference type="Gene3D" id="2.60.40.10">
    <property type="entry name" value="Immunoglobulins"/>
    <property type="match status" value="1"/>
</dbReference>
<protein>
    <submittedName>
        <fullName evidence="2">Adhesin-like protein with transglutaminase domain</fullName>
    </submittedName>
</protein>
<dbReference type="KEGG" id="mmil:sm9_0831"/>
<dbReference type="Proteomes" id="UP000067738">
    <property type="component" value="Chromosome"/>
</dbReference>
<dbReference type="Gene3D" id="3.20.20.80">
    <property type="entry name" value="Glycosidases"/>
    <property type="match status" value="1"/>
</dbReference>
<keyword evidence="3" id="KW-1185">Reference proteome</keyword>
<dbReference type="Pfam" id="PF01841">
    <property type="entry name" value="Transglut_core"/>
    <property type="match status" value="1"/>
</dbReference>
<dbReference type="RefSeq" id="WP_232299174.1">
    <property type="nucleotide sequence ID" value="NZ_CP011266.1"/>
</dbReference>
<dbReference type="SUPFAM" id="SSF54001">
    <property type="entry name" value="Cysteine proteinases"/>
    <property type="match status" value="1"/>
</dbReference>